<geneLocation type="plasmid" evidence="1 2">
    <name>pZXPA-20-602k</name>
</geneLocation>
<dbReference type="Proteomes" id="UP000516786">
    <property type="component" value="Plasmid pZXPA-20-602k"/>
</dbReference>
<protein>
    <submittedName>
        <fullName evidence="1">Uncharacterized protein</fullName>
    </submittedName>
</protein>
<proteinExistence type="predicted"/>
<evidence type="ECO:0000313" key="2">
    <source>
        <dbReference type="Proteomes" id="UP000516786"/>
    </source>
</evidence>
<keyword evidence="1" id="KW-0614">Plasmid</keyword>
<sequence>MADEVVSYEFNIPKSLVVELRKHLGIEAKKISRDEAAQELAEARAEKMRKGRLRRQGFKAGMVFQPGDGKAPRKGAFRPKNIGKIL</sequence>
<name>A0ABD7BNV3_PSEPU</name>
<evidence type="ECO:0000313" key="1">
    <source>
        <dbReference type="EMBL" id="QOD01150.1"/>
    </source>
</evidence>
<gene>
    <name evidence="1" type="ORF">ID616_31600</name>
</gene>
<accession>A0ABD7BNV3</accession>
<dbReference type="RefSeq" id="WP_191087934.1">
    <property type="nucleotide sequence ID" value="NZ_CP061724.1"/>
</dbReference>
<dbReference type="AlphaFoldDB" id="A0ABD7BNV3"/>
<organism evidence="1 2">
    <name type="scientific">Pseudomonas putida</name>
    <name type="common">Arthrobacter siderocapsulatus</name>
    <dbReference type="NCBI Taxonomy" id="303"/>
    <lineage>
        <taxon>Bacteria</taxon>
        <taxon>Pseudomonadati</taxon>
        <taxon>Pseudomonadota</taxon>
        <taxon>Gammaproteobacteria</taxon>
        <taxon>Pseudomonadales</taxon>
        <taxon>Pseudomonadaceae</taxon>
        <taxon>Pseudomonas</taxon>
    </lineage>
</organism>
<reference evidence="1 2" key="1">
    <citation type="submission" date="2020-09" db="EMBL/GenBank/DDBJ databases">
        <title>Co-existence of a novel multidrug-resistance efflux pump with carbapenem resistance gene blaVIM-2 in one megaplasmid in Pseudomonas putida.</title>
        <authorList>
            <person name="Peng K."/>
            <person name="Li R."/>
        </authorList>
    </citation>
    <scope>NUCLEOTIDE SEQUENCE [LARGE SCALE GENOMIC DNA]</scope>
    <source>
        <strain evidence="1 2">ZXPA-20</strain>
        <plasmid evidence="1 2">pZXPA-20-602k</plasmid>
    </source>
</reference>
<dbReference type="EMBL" id="CP061724">
    <property type="protein sequence ID" value="QOD01150.1"/>
    <property type="molecule type" value="Genomic_DNA"/>
</dbReference>